<organism evidence="1 2">
    <name type="scientific">Panagrolaimus sp. ES5</name>
    <dbReference type="NCBI Taxonomy" id="591445"/>
    <lineage>
        <taxon>Eukaryota</taxon>
        <taxon>Metazoa</taxon>
        <taxon>Ecdysozoa</taxon>
        <taxon>Nematoda</taxon>
        <taxon>Chromadorea</taxon>
        <taxon>Rhabditida</taxon>
        <taxon>Tylenchina</taxon>
        <taxon>Panagrolaimomorpha</taxon>
        <taxon>Panagrolaimoidea</taxon>
        <taxon>Panagrolaimidae</taxon>
        <taxon>Panagrolaimus</taxon>
    </lineage>
</organism>
<reference evidence="2" key="1">
    <citation type="submission" date="2022-11" db="UniProtKB">
        <authorList>
            <consortium name="WormBaseParasite"/>
        </authorList>
    </citation>
    <scope>IDENTIFICATION</scope>
</reference>
<dbReference type="Proteomes" id="UP000887579">
    <property type="component" value="Unplaced"/>
</dbReference>
<sequence>MEIEDLTRRLRTNQFYLFEDRRSPSPEPIYDYYGKRMNTREVRKKQELEQRRHEKIQELLKLKPEYNPPADYRPPNIKLYGKVWIPQDKYPEINFVGLLIGPRGNSLKALEMETGTRIIVRGKGSVKEGKRRIGPLPGHNEPLHAYVTATTSANLKAASEKIKSILNSALDEQDANNSLFTNQLKELAVLNGTLKAGSASGVVHCSNCGSDQHKPYECLEGRNLNLNIVCISCGGVGHIAKDCIVPRIGYQAAQNEELDSEYNALLEEINGAPKPKKAATISSVAPNIFLPFRLPPQKGHPLQSTHQMQYHQRQEPPVYFFEQPPPRPPLFPRWMPMPPPPLQTFWPQYILPPPPPPPPE</sequence>
<protein>
    <submittedName>
        <fullName evidence="2">Branchpoint-bridging protein</fullName>
    </submittedName>
</protein>
<evidence type="ECO:0000313" key="1">
    <source>
        <dbReference type="Proteomes" id="UP000887579"/>
    </source>
</evidence>
<evidence type="ECO:0000313" key="2">
    <source>
        <dbReference type="WBParaSite" id="ES5_v2.g18403.t1"/>
    </source>
</evidence>
<name>A0AC34FM12_9BILA</name>
<dbReference type="WBParaSite" id="ES5_v2.g18403.t1">
    <property type="protein sequence ID" value="ES5_v2.g18403.t1"/>
    <property type="gene ID" value="ES5_v2.g18403"/>
</dbReference>
<proteinExistence type="predicted"/>
<accession>A0AC34FM12</accession>